<dbReference type="Pfam" id="PF21349">
    <property type="entry name" value="RUBY_RBDX"/>
    <property type="match status" value="2"/>
</dbReference>
<keyword evidence="9" id="KW-1185">Reference proteome</keyword>
<dbReference type="GO" id="GO:0010181">
    <property type="term" value="F:FMN binding"/>
    <property type="evidence" value="ECO:0007669"/>
    <property type="project" value="InterPro"/>
</dbReference>
<accession>A0A4V1D3F5</accession>
<sequence length="393" mass="43993">MENAMFKIPYGLYVVTTNVDGRDNGCISNTLAQVTASPNQVSLCICKQNLTCEMIEKSGIFTASVISEKVCFSLFQRFGFQSGRQVDKFKDFTGCERVANGTLAVTEGTNAYISAKVDKTVNLGTHMMFIGEVTEMKTLSDVPSATYCYYQEHIKPKPQPSSDVQNGHTVWRCKVCGYEYVGDELPDGFVCPVCKHPASDFEKVEITDSVADRPTNQYSGTKTEKNLQEAFAGESMARNKYTYFASVARKNGFEQIAALFLKTADNEKEHAELWCKALGGVSADTAVNLLHAAEGENYEWTDMYDRFARDADEEGFHALAEQFRGVAAIEKHHEERYRALLRNVEAHEVFRKSGVTVWECRNCGHICISTEAPEVCPVCFHAQSYFEVHAENY</sequence>
<evidence type="ECO:0000259" key="7">
    <source>
        <dbReference type="PROSITE" id="PS50905"/>
    </source>
</evidence>
<dbReference type="AlphaFoldDB" id="A0A4V1D3F5"/>
<dbReference type="SUPFAM" id="SSF47240">
    <property type="entry name" value="Ferritin-like"/>
    <property type="match status" value="1"/>
</dbReference>
<reference evidence="9" key="1">
    <citation type="submission" date="2019-02" db="EMBL/GenBank/DDBJ databases">
        <title>Isolation and identification of novel species under the genus Muribaculum.</title>
        <authorList>
            <person name="Miyake S."/>
            <person name="Ding Y."/>
            <person name="Low A."/>
            <person name="Soh M."/>
            <person name="Seedorf H."/>
        </authorList>
    </citation>
    <scope>NUCLEOTIDE SEQUENCE [LARGE SCALE GENOMIC DNA]</scope>
    <source>
        <strain evidence="9">H5</strain>
    </source>
</reference>
<keyword evidence="4" id="KW-0249">Electron transport</keyword>
<keyword evidence="3" id="KW-0479">Metal-binding</keyword>
<protein>
    <submittedName>
        <fullName evidence="8">Rubrerythrin</fullName>
    </submittedName>
</protein>
<evidence type="ECO:0000313" key="9">
    <source>
        <dbReference type="Proteomes" id="UP000297149"/>
    </source>
</evidence>
<dbReference type="Pfam" id="PF01613">
    <property type="entry name" value="Flavin_Reduct"/>
    <property type="match status" value="1"/>
</dbReference>
<dbReference type="PANTHER" id="PTHR43865">
    <property type="entry name" value="RUBRERYTHRIN-RELATED"/>
    <property type="match status" value="1"/>
</dbReference>
<keyword evidence="2" id="KW-0813">Transport</keyword>
<dbReference type="InterPro" id="IPR009040">
    <property type="entry name" value="Ferritin-like_diiron"/>
</dbReference>
<dbReference type="PANTHER" id="PTHR43865:SF1">
    <property type="entry name" value="RUBRERYTHRIN-RELATED"/>
    <property type="match status" value="1"/>
</dbReference>
<feature type="domain" description="Rubredoxin-like" evidence="6">
    <location>
        <begin position="168"/>
        <end position="204"/>
    </location>
</feature>
<dbReference type="Gene3D" id="2.30.110.10">
    <property type="entry name" value="Electron Transport, Fmn-binding Protein, Chain A"/>
    <property type="match status" value="1"/>
</dbReference>
<dbReference type="EMBL" id="CP039396">
    <property type="protein sequence ID" value="QCD42828.1"/>
    <property type="molecule type" value="Genomic_DNA"/>
</dbReference>
<organism evidence="8 9">
    <name type="scientific">Duncaniella dubosii</name>
    <dbReference type="NCBI Taxonomy" id="2518971"/>
    <lineage>
        <taxon>Bacteria</taxon>
        <taxon>Pseudomonadati</taxon>
        <taxon>Bacteroidota</taxon>
        <taxon>Bacteroidia</taxon>
        <taxon>Bacteroidales</taxon>
        <taxon>Muribaculaceae</taxon>
        <taxon>Duncaniella</taxon>
    </lineage>
</organism>
<dbReference type="GO" id="GO:0005506">
    <property type="term" value="F:iron ion binding"/>
    <property type="evidence" value="ECO:0007669"/>
    <property type="project" value="InterPro"/>
</dbReference>
<dbReference type="SMART" id="SM00903">
    <property type="entry name" value="Flavin_Reduct"/>
    <property type="match status" value="1"/>
</dbReference>
<dbReference type="InterPro" id="IPR012349">
    <property type="entry name" value="Split_barrel_FMN-bd"/>
</dbReference>
<dbReference type="PROSITE" id="PS50903">
    <property type="entry name" value="RUBREDOXIN_LIKE"/>
    <property type="match status" value="1"/>
</dbReference>
<dbReference type="Gene3D" id="1.20.1260.10">
    <property type="match status" value="1"/>
</dbReference>
<dbReference type="InterPro" id="IPR009078">
    <property type="entry name" value="Ferritin-like_SF"/>
</dbReference>
<proteinExistence type="predicted"/>
<dbReference type="Proteomes" id="UP000297149">
    <property type="component" value="Chromosome"/>
</dbReference>
<gene>
    <name evidence="8" type="ORF">E7747_11345</name>
</gene>
<keyword evidence="5" id="KW-0408">Iron</keyword>
<evidence type="ECO:0000259" key="6">
    <source>
        <dbReference type="PROSITE" id="PS50903"/>
    </source>
</evidence>
<dbReference type="CDD" id="cd00729">
    <property type="entry name" value="rubredoxin_SM"/>
    <property type="match status" value="1"/>
</dbReference>
<dbReference type="InterPro" id="IPR003251">
    <property type="entry name" value="Rr_diiron-bd_dom"/>
</dbReference>
<dbReference type="CDD" id="cd00350">
    <property type="entry name" value="rubredoxin_like"/>
    <property type="match status" value="1"/>
</dbReference>
<feature type="domain" description="Ferritin-like diiron" evidence="7">
    <location>
        <begin position="217"/>
        <end position="348"/>
    </location>
</feature>
<dbReference type="SUPFAM" id="SSF57802">
    <property type="entry name" value="Rubredoxin-like"/>
    <property type="match status" value="2"/>
</dbReference>
<evidence type="ECO:0000256" key="2">
    <source>
        <dbReference type="ARBA" id="ARBA00022448"/>
    </source>
</evidence>
<evidence type="ECO:0000256" key="1">
    <source>
        <dbReference type="ARBA" id="ARBA00001965"/>
    </source>
</evidence>
<dbReference type="KEGG" id="ddb:E7747_11345"/>
<dbReference type="SUPFAM" id="SSF50475">
    <property type="entry name" value="FMN-binding split barrel"/>
    <property type="match status" value="1"/>
</dbReference>
<name>A0A4V1D3F5_9BACT</name>
<dbReference type="PROSITE" id="PS50905">
    <property type="entry name" value="FERRITIN_LIKE"/>
    <property type="match status" value="1"/>
</dbReference>
<dbReference type="InterPro" id="IPR024934">
    <property type="entry name" value="Rubredoxin-like_dom"/>
</dbReference>
<comment type="cofactor">
    <cofactor evidence="1">
        <name>Fe(3+)</name>
        <dbReference type="ChEBI" id="CHEBI:29034"/>
    </cofactor>
</comment>
<dbReference type="CDD" id="cd01041">
    <property type="entry name" value="Rubrerythrin"/>
    <property type="match status" value="1"/>
</dbReference>
<evidence type="ECO:0000256" key="5">
    <source>
        <dbReference type="ARBA" id="ARBA00023004"/>
    </source>
</evidence>
<dbReference type="NCBIfam" id="NF045767">
    <property type="entry name" value="RuberyRbr"/>
    <property type="match status" value="1"/>
</dbReference>
<dbReference type="InterPro" id="IPR002563">
    <property type="entry name" value="Flavin_Rdtase-like_dom"/>
</dbReference>
<dbReference type="GO" id="GO:0016646">
    <property type="term" value="F:oxidoreductase activity, acting on the CH-NH group of donors, NAD or NADP as acceptor"/>
    <property type="evidence" value="ECO:0007669"/>
    <property type="project" value="UniProtKB-ARBA"/>
</dbReference>
<evidence type="ECO:0000256" key="4">
    <source>
        <dbReference type="ARBA" id="ARBA00022982"/>
    </source>
</evidence>
<dbReference type="InterPro" id="IPR048574">
    <property type="entry name" value="RUBY_RBDX"/>
</dbReference>
<dbReference type="Pfam" id="PF02915">
    <property type="entry name" value="Rubrerythrin"/>
    <property type="match status" value="1"/>
</dbReference>
<dbReference type="InterPro" id="IPR012347">
    <property type="entry name" value="Ferritin-like"/>
</dbReference>
<evidence type="ECO:0000313" key="8">
    <source>
        <dbReference type="EMBL" id="QCD42828.1"/>
    </source>
</evidence>
<dbReference type="InterPro" id="IPR052364">
    <property type="entry name" value="Rubrerythrin"/>
</dbReference>
<dbReference type="Gene3D" id="2.20.28.10">
    <property type="match status" value="2"/>
</dbReference>
<evidence type="ECO:0000256" key="3">
    <source>
        <dbReference type="ARBA" id="ARBA00022723"/>
    </source>
</evidence>